<feature type="region of interest" description="Disordered" evidence="1">
    <location>
        <begin position="53"/>
        <end position="103"/>
    </location>
</feature>
<evidence type="ECO:0000313" key="3">
    <source>
        <dbReference type="Proteomes" id="UP000287651"/>
    </source>
</evidence>
<protein>
    <submittedName>
        <fullName evidence="2">Uncharacterized protein</fullName>
    </submittedName>
</protein>
<sequence>MKKSLSPGAKRTCNDLPSRTRISRCLFAYPTTGPHKGVLICGLKMESQRWRRIPRGWEEEREMGGDEKERRGGGGRRRTGARREAEPGAGRRDPESTAAGGDAAANAVAAMELAVDLGDGFLPLCSGFQNGLAFLLPPPQNAKEITQPLSTI</sequence>
<accession>A0A426ZAU9</accession>
<dbReference type="Proteomes" id="UP000287651">
    <property type="component" value="Unassembled WGS sequence"/>
</dbReference>
<comment type="caution">
    <text evidence="2">The sequence shown here is derived from an EMBL/GenBank/DDBJ whole genome shotgun (WGS) entry which is preliminary data.</text>
</comment>
<proteinExistence type="predicted"/>
<feature type="compositionally biased region" description="Basic and acidic residues" evidence="1">
    <location>
        <begin position="55"/>
        <end position="72"/>
    </location>
</feature>
<dbReference type="EMBL" id="AMZH03007528">
    <property type="protein sequence ID" value="RRT61115.1"/>
    <property type="molecule type" value="Genomic_DNA"/>
</dbReference>
<feature type="compositionally biased region" description="Basic and acidic residues" evidence="1">
    <location>
        <begin position="81"/>
        <end position="95"/>
    </location>
</feature>
<gene>
    <name evidence="2" type="ORF">B296_00016647</name>
</gene>
<dbReference type="AlphaFoldDB" id="A0A426ZAU9"/>
<evidence type="ECO:0000313" key="2">
    <source>
        <dbReference type="EMBL" id="RRT61115.1"/>
    </source>
</evidence>
<name>A0A426ZAU9_ENSVE</name>
<organism evidence="2 3">
    <name type="scientific">Ensete ventricosum</name>
    <name type="common">Abyssinian banana</name>
    <name type="synonym">Musa ensete</name>
    <dbReference type="NCBI Taxonomy" id="4639"/>
    <lineage>
        <taxon>Eukaryota</taxon>
        <taxon>Viridiplantae</taxon>
        <taxon>Streptophyta</taxon>
        <taxon>Embryophyta</taxon>
        <taxon>Tracheophyta</taxon>
        <taxon>Spermatophyta</taxon>
        <taxon>Magnoliopsida</taxon>
        <taxon>Liliopsida</taxon>
        <taxon>Zingiberales</taxon>
        <taxon>Musaceae</taxon>
        <taxon>Ensete</taxon>
    </lineage>
</organism>
<evidence type="ECO:0000256" key="1">
    <source>
        <dbReference type="SAM" id="MobiDB-lite"/>
    </source>
</evidence>
<reference evidence="2 3" key="1">
    <citation type="journal article" date="2014" name="Agronomy (Basel)">
        <title>A Draft Genome Sequence for Ensete ventricosum, the Drought-Tolerant Tree Against Hunger.</title>
        <authorList>
            <person name="Harrison J."/>
            <person name="Moore K.A."/>
            <person name="Paszkiewicz K."/>
            <person name="Jones T."/>
            <person name="Grant M."/>
            <person name="Ambacheew D."/>
            <person name="Muzemil S."/>
            <person name="Studholme D.J."/>
        </authorList>
    </citation>
    <scope>NUCLEOTIDE SEQUENCE [LARGE SCALE GENOMIC DNA]</scope>
</reference>